<dbReference type="STRING" id="133383.A0A1R0H6K5"/>
<evidence type="ECO:0000313" key="1">
    <source>
        <dbReference type="EMBL" id="OLY84721.1"/>
    </source>
</evidence>
<name>A0A1R0H6K5_9FUNG</name>
<reference evidence="1 2" key="1">
    <citation type="journal article" date="2016" name="Mol. Biol. Evol.">
        <title>Genome-Wide Survey of Gut Fungi (Harpellales) Reveals the First Horizontally Transferred Ubiquitin Gene from a Mosquito Host.</title>
        <authorList>
            <person name="Wang Y."/>
            <person name="White M.M."/>
            <person name="Kvist S."/>
            <person name="Moncalvo J.M."/>
        </authorList>
    </citation>
    <scope>NUCLEOTIDE SEQUENCE [LARGE SCALE GENOMIC DNA]</scope>
    <source>
        <strain evidence="1 2">ALG-7-W6</strain>
    </source>
</reference>
<comment type="caution">
    <text evidence="1">The sequence shown here is derived from an EMBL/GenBank/DDBJ whole genome shotgun (WGS) entry which is preliminary data.</text>
</comment>
<keyword evidence="2" id="KW-1185">Reference proteome</keyword>
<dbReference type="SUPFAM" id="SSF56219">
    <property type="entry name" value="DNase I-like"/>
    <property type="match status" value="1"/>
</dbReference>
<accession>A0A1R0H6K5</accession>
<dbReference type="Proteomes" id="UP000187455">
    <property type="component" value="Unassembled WGS sequence"/>
</dbReference>
<sequence>MQIVTYSKCRKGTLGHYKLPPPPQIAPKGPMETLEIFFEKDQEISAGLIMLNKILQISKAKNKDSEDVIKLAPEKPTEEAEMKMAKNGPISGVNFPQRDLLNKKLYRCRLNGYTAIESKADFTKGGWGLLIAVKKSIGLELREFKSEPSWLAGTVSGTSSNGQKFTLLVTNAHIPNVGVRRKRAVGQLQAEFQKICKNFKSLILLGDLNMNVQASRKFTPKLGVGLELAKVSNSSGSRWNKNTFGRMIDHIFYTEFNCSPNSCISDRKLDISVMNGTF</sequence>
<gene>
    <name evidence="1" type="ORF">AYI68_g1113</name>
</gene>
<evidence type="ECO:0000313" key="2">
    <source>
        <dbReference type="Proteomes" id="UP000187455"/>
    </source>
</evidence>
<dbReference type="OrthoDB" id="10693540at2759"/>
<evidence type="ECO:0008006" key="3">
    <source>
        <dbReference type="Google" id="ProtNLM"/>
    </source>
</evidence>
<organism evidence="1 2">
    <name type="scientific">Smittium mucronatum</name>
    <dbReference type="NCBI Taxonomy" id="133383"/>
    <lineage>
        <taxon>Eukaryota</taxon>
        <taxon>Fungi</taxon>
        <taxon>Fungi incertae sedis</taxon>
        <taxon>Zoopagomycota</taxon>
        <taxon>Kickxellomycotina</taxon>
        <taxon>Harpellomycetes</taxon>
        <taxon>Harpellales</taxon>
        <taxon>Legeriomycetaceae</taxon>
        <taxon>Smittium</taxon>
    </lineage>
</organism>
<dbReference type="Gene3D" id="3.60.10.10">
    <property type="entry name" value="Endonuclease/exonuclease/phosphatase"/>
    <property type="match status" value="1"/>
</dbReference>
<dbReference type="EMBL" id="LSSL01000384">
    <property type="protein sequence ID" value="OLY84721.1"/>
    <property type="molecule type" value="Genomic_DNA"/>
</dbReference>
<dbReference type="AlphaFoldDB" id="A0A1R0H6K5"/>
<proteinExistence type="predicted"/>
<dbReference type="InterPro" id="IPR036691">
    <property type="entry name" value="Endo/exonu/phosph_ase_sf"/>
</dbReference>
<protein>
    <recommendedName>
        <fullName evidence="3">Endonuclease/exonuclease/phosphatase domain-containing protein</fullName>
    </recommendedName>
</protein>